<dbReference type="PANTHER" id="PTHR46569:SF1">
    <property type="entry name" value="E3 UBIQUITIN-PROTEIN LIGASE RFWD3-RELATED"/>
    <property type="match status" value="1"/>
</dbReference>
<dbReference type="InterPro" id="IPR001841">
    <property type="entry name" value="Znf_RING"/>
</dbReference>
<keyword evidence="8" id="KW-1185">Reference proteome</keyword>
<dbReference type="GO" id="GO:0005634">
    <property type="term" value="C:nucleus"/>
    <property type="evidence" value="ECO:0007669"/>
    <property type="project" value="TreeGrafter"/>
</dbReference>
<dbReference type="GO" id="GO:0031297">
    <property type="term" value="P:replication fork processing"/>
    <property type="evidence" value="ECO:0007669"/>
    <property type="project" value="TreeGrafter"/>
</dbReference>
<dbReference type="GO" id="GO:0008270">
    <property type="term" value="F:zinc ion binding"/>
    <property type="evidence" value="ECO:0007669"/>
    <property type="project" value="UniProtKB-KW"/>
</dbReference>
<feature type="coiled-coil region" evidence="5">
    <location>
        <begin position="88"/>
        <end position="136"/>
    </location>
</feature>
<name>A0A4S2JDZ4_9HYME</name>
<keyword evidence="2 4" id="KW-0863">Zinc-finger</keyword>
<dbReference type="EMBL" id="QBLH01003951">
    <property type="protein sequence ID" value="TGZ32108.1"/>
    <property type="molecule type" value="Genomic_DNA"/>
</dbReference>
<dbReference type="AlphaFoldDB" id="A0A4S2JDZ4"/>
<evidence type="ECO:0000256" key="1">
    <source>
        <dbReference type="ARBA" id="ARBA00022723"/>
    </source>
</evidence>
<evidence type="ECO:0000256" key="5">
    <source>
        <dbReference type="SAM" id="Coils"/>
    </source>
</evidence>
<dbReference type="SMART" id="SM00744">
    <property type="entry name" value="RINGv"/>
    <property type="match status" value="1"/>
</dbReference>
<keyword evidence="1" id="KW-0479">Metal-binding</keyword>
<dbReference type="GO" id="GO:0061630">
    <property type="term" value="F:ubiquitin protein ligase activity"/>
    <property type="evidence" value="ECO:0007669"/>
    <property type="project" value="TreeGrafter"/>
</dbReference>
<organism evidence="7 8">
    <name type="scientific">Temnothorax longispinosus</name>
    <dbReference type="NCBI Taxonomy" id="300112"/>
    <lineage>
        <taxon>Eukaryota</taxon>
        <taxon>Metazoa</taxon>
        <taxon>Ecdysozoa</taxon>
        <taxon>Arthropoda</taxon>
        <taxon>Hexapoda</taxon>
        <taxon>Insecta</taxon>
        <taxon>Pterygota</taxon>
        <taxon>Neoptera</taxon>
        <taxon>Endopterygota</taxon>
        <taxon>Hymenoptera</taxon>
        <taxon>Apocrita</taxon>
        <taxon>Aculeata</taxon>
        <taxon>Formicoidea</taxon>
        <taxon>Formicidae</taxon>
        <taxon>Myrmicinae</taxon>
        <taxon>Temnothorax</taxon>
    </lineage>
</organism>
<dbReference type="Gene3D" id="3.30.40.10">
    <property type="entry name" value="Zinc/RING finger domain, C3HC4 (zinc finger)"/>
    <property type="match status" value="1"/>
</dbReference>
<keyword evidence="3" id="KW-0862">Zinc</keyword>
<evidence type="ECO:0000256" key="3">
    <source>
        <dbReference type="ARBA" id="ARBA00022833"/>
    </source>
</evidence>
<dbReference type="InterPro" id="IPR011016">
    <property type="entry name" value="Znf_RING-CH"/>
</dbReference>
<evidence type="ECO:0000313" key="7">
    <source>
        <dbReference type="EMBL" id="TGZ32108.1"/>
    </source>
</evidence>
<gene>
    <name evidence="7" type="ORF">DBV15_01123</name>
</gene>
<evidence type="ECO:0000313" key="8">
    <source>
        <dbReference type="Proteomes" id="UP000310200"/>
    </source>
</evidence>
<comment type="caution">
    <text evidence="7">The sequence shown here is derived from an EMBL/GenBank/DDBJ whole genome shotgun (WGS) entry which is preliminary data.</text>
</comment>
<dbReference type="Proteomes" id="UP000310200">
    <property type="component" value="Unassembled WGS sequence"/>
</dbReference>
<dbReference type="InterPro" id="IPR052639">
    <property type="entry name" value="TRAIP_ubiq-protein_ligase"/>
</dbReference>
<proteinExistence type="predicted"/>
<dbReference type="SUPFAM" id="SSF57850">
    <property type="entry name" value="RING/U-box"/>
    <property type="match status" value="1"/>
</dbReference>
<reference evidence="7 8" key="1">
    <citation type="journal article" date="2019" name="Philos. Trans. R. Soc. Lond., B, Biol. Sci.">
        <title>Ant behaviour and brain gene expression of defending hosts depend on the ecological success of the intruding social parasite.</title>
        <authorList>
            <person name="Kaur R."/>
            <person name="Stoldt M."/>
            <person name="Jongepier E."/>
            <person name="Feldmeyer B."/>
            <person name="Menzel F."/>
            <person name="Bornberg-Bauer E."/>
            <person name="Foitzik S."/>
        </authorList>
    </citation>
    <scope>NUCLEOTIDE SEQUENCE [LARGE SCALE GENOMIC DNA]</scope>
    <source>
        <tissue evidence="7">Whole body</tissue>
    </source>
</reference>
<dbReference type="GO" id="GO:0016567">
    <property type="term" value="P:protein ubiquitination"/>
    <property type="evidence" value="ECO:0007669"/>
    <property type="project" value="TreeGrafter"/>
</dbReference>
<evidence type="ECO:0000256" key="4">
    <source>
        <dbReference type="PROSITE-ProRule" id="PRU00175"/>
    </source>
</evidence>
<dbReference type="STRING" id="300112.A0A4S2JDZ4"/>
<evidence type="ECO:0000259" key="6">
    <source>
        <dbReference type="PROSITE" id="PS50089"/>
    </source>
</evidence>
<dbReference type="SMART" id="SM00184">
    <property type="entry name" value="RING"/>
    <property type="match status" value="1"/>
</dbReference>
<feature type="domain" description="RING-type" evidence="6">
    <location>
        <begin position="5"/>
        <end position="46"/>
    </location>
</feature>
<dbReference type="PROSITE" id="PS50089">
    <property type="entry name" value="ZF_RING_2"/>
    <property type="match status" value="1"/>
</dbReference>
<protein>
    <submittedName>
        <fullName evidence="7">TRAF-interacting protein</fullName>
    </submittedName>
</protein>
<dbReference type="PANTHER" id="PTHR46569">
    <property type="entry name" value="E3 UBIQUITIN-PROTEIN LIGASE TRAIP"/>
    <property type="match status" value="1"/>
</dbReference>
<keyword evidence="5" id="KW-0175">Coiled coil</keyword>
<dbReference type="Pfam" id="PF13639">
    <property type="entry name" value="zf-RING_2"/>
    <property type="match status" value="1"/>
</dbReference>
<accession>A0A4S2JDZ4</accession>
<dbReference type="GO" id="GO:0090734">
    <property type="term" value="C:site of DNA damage"/>
    <property type="evidence" value="ECO:0007669"/>
    <property type="project" value="TreeGrafter"/>
</dbReference>
<evidence type="ECO:0000256" key="2">
    <source>
        <dbReference type="ARBA" id="ARBA00022771"/>
    </source>
</evidence>
<sequence>MNILCAICNDLLVPSDDVFRTPCGHVFHFACLTQWLERSKTCPQCQVRTTEQTIGRIIFNFSNSDSIEEEAALLQNRNENLIFQLKLRDEELNKLAQETEKLATQREDLKQEVRDLKSEINAILALEEQIENKQERE</sequence>
<dbReference type="InterPro" id="IPR013083">
    <property type="entry name" value="Znf_RING/FYVE/PHD"/>
</dbReference>